<keyword evidence="1" id="KW-1133">Transmembrane helix</keyword>
<evidence type="ECO:0000313" key="3">
    <source>
        <dbReference type="Proteomes" id="UP000009172"/>
    </source>
</evidence>
<dbReference type="HOGENOM" id="CLU_1918582_0_0_1"/>
<proteinExistence type="predicted"/>
<feature type="transmembrane region" description="Helical" evidence="1">
    <location>
        <begin position="97"/>
        <end position="118"/>
    </location>
</feature>
<dbReference type="AlphaFoldDB" id="F2S6R4"/>
<name>F2S6R4_TRIT1</name>
<gene>
    <name evidence="2" type="ORF">TESG_06530</name>
</gene>
<keyword evidence="1" id="KW-0472">Membrane</keyword>
<dbReference type="EMBL" id="GG698520">
    <property type="protein sequence ID" value="EGD99263.1"/>
    <property type="molecule type" value="Genomic_DNA"/>
</dbReference>
<evidence type="ECO:0000256" key="1">
    <source>
        <dbReference type="SAM" id="Phobius"/>
    </source>
</evidence>
<sequence length="132" mass="14622">MRNTRGSKSPWGGGDIYLMPTGPIGLLSQAALMTLGLQLSLPQSMIDAGLLRKLFGCRCRYLALLQSDTLSPLFFSCLAPFSFNLTLMNMSTGTSCFALSVLLFSLHLFRFLLHLYLIRGNRFCFLLTTLSS</sequence>
<evidence type="ECO:0000313" key="2">
    <source>
        <dbReference type="EMBL" id="EGD99263.1"/>
    </source>
</evidence>
<reference evidence="3" key="1">
    <citation type="journal article" date="2012" name="MBio">
        <title>Comparative genome analysis of Trichophyton rubrum and related dermatophytes reveals candidate genes involved in infection.</title>
        <authorList>
            <person name="Martinez D.A."/>
            <person name="Oliver B.G."/>
            <person name="Graeser Y."/>
            <person name="Goldberg J.M."/>
            <person name="Li W."/>
            <person name="Martinez-Rossi N.M."/>
            <person name="Monod M."/>
            <person name="Shelest E."/>
            <person name="Barton R.C."/>
            <person name="Birch E."/>
            <person name="Brakhage A.A."/>
            <person name="Chen Z."/>
            <person name="Gurr S.J."/>
            <person name="Heiman D."/>
            <person name="Heitman J."/>
            <person name="Kosti I."/>
            <person name="Rossi A."/>
            <person name="Saif S."/>
            <person name="Samalova M."/>
            <person name="Saunders C.W."/>
            <person name="Shea T."/>
            <person name="Summerbell R.C."/>
            <person name="Xu J."/>
            <person name="Young S."/>
            <person name="Zeng Q."/>
            <person name="Birren B.W."/>
            <person name="Cuomo C.A."/>
            <person name="White T.C."/>
        </authorList>
    </citation>
    <scope>NUCLEOTIDE SEQUENCE [LARGE SCALE GENOMIC DNA]</scope>
    <source>
        <strain evidence="3">CBS 112818</strain>
    </source>
</reference>
<protein>
    <submittedName>
        <fullName evidence="2">Uncharacterized protein</fullName>
    </submittedName>
</protein>
<organism evidence="2 3">
    <name type="scientific">Trichophyton tonsurans (strain CBS 112818)</name>
    <name type="common">Scalp ringworm fungus</name>
    <dbReference type="NCBI Taxonomy" id="647933"/>
    <lineage>
        <taxon>Eukaryota</taxon>
        <taxon>Fungi</taxon>
        <taxon>Dikarya</taxon>
        <taxon>Ascomycota</taxon>
        <taxon>Pezizomycotina</taxon>
        <taxon>Eurotiomycetes</taxon>
        <taxon>Eurotiomycetidae</taxon>
        <taxon>Onygenales</taxon>
        <taxon>Arthrodermataceae</taxon>
        <taxon>Trichophyton</taxon>
    </lineage>
</organism>
<keyword evidence="3" id="KW-1185">Reference proteome</keyword>
<dbReference type="Proteomes" id="UP000009172">
    <property type="component" value="Unassembled WGS sequence"/>
</dbReference>
<accession>F2S6R4</accession>
<keyword evidence="1" id="KW-0812">Transmembrane</keyword>